<dbReference type="InterPro" id="IPR012902">
    <property type="entry name" value="N_methyl_site"/>
</dbReference>
<dbReference type="EMBL" id="CP027667">
    <property type="protein sequence ID" value="AVO48505.1"/>
    <property type="molecule type" value="Genomic_DNA"/>
</dbReference>
<sequence>MAKKARKAAIVVAPARAGRRPDNRRSSGIRGRQSVHRARATSGVPDSAFMNLHAFRAQRGFTLVEVLVALIIFSFGMLGAVGLVLSSLQAAKYSSNSAVAGALAREYGELMQMIPDGTSSTTSATSSSTNTLMVDTASFTSGTPGNCTGSTKNCTPSQLLTALRDDWALRVNGKGSDRPPALPQGRGEVCRDSTPRNSAGELEWGGCDEAGATVLIKMSWLAKQSVGSGGASVDRTWMTADRPQFAISVMGNLRDYVSTAPAGGTP</sequence>
<feature type="region of interest" description="Disordered" evidence="1">
    <location>
        <begin position="173"/>
        <end position="198"/>
    </location>
</feature>
<keyword evidence="2" id="KW-0472">Membrane</keyword>
<dbReference type="Pfam" id="PF07963">
    <property type="entry name" value="N_methyl"/>
    <property type="match status" value="1"/>
</dbReference>
<evidence type="ECO:0000313" key="3">
    <source>
        <dbReference type="EMBL" id="AVO48505.1"/>
    </source>
</evidence>
<dbReference type="PROSITE" id="PS00409">
    <property type="entry name" value="PROKAR_NTER_METHYL"/>
    <property type="match status" value="1"/>
</dbReference>
<reference evidence="3 4" key="1">
    <citation type="submission" date="2018-03" db="EMBL/GenBank/DDBJ databases">
        <title>Genome sequencing of Melaminivora sp.</title>
        <authorList>
            <person name="Kim S.-J."/>
            <person name="Heo J."/>
            <person name="Ahn J.-H."/>
            <person name="Kwon S.-W."/>
        </authorList>
    </citation>
    <scope>NUCLEOTIDE SEQUENCE [LARGE SCALE GENOMIC DNA]</scope>
    <source>
        <strain evidence="3 4">SC2-9</strain>
    </source>
</reference>
<dbReference type="NCBIfam" id="TIGR02532">
    <property type="entry name" value="IV_pilin_GFxxxE"/>
    <property type="match status" value="1"/>
</dbReference>
<protein>
    <submittedName>
        <fullName evidence="3">Type IV pilus modification protein PilV</fullName>
    </submittedName>
</protein>
<evidence type="ECO:0000256" key="1">
    <source>
        <dbReference type="SAM" id="MobiDB-lite"/>
    </source>
</evidence>
<keyword evidence="2" id="KW-1133">Transmembrane helix</keyword>
<name>A0A2R3Q9P0_9BURK</name>
<dbReference type="Proteomes" id="UP000237925">
    <property type="component" value="Chromosome"/>
</dbReference>
<accession>A0A2R3Q9P0</accession>
<proteinExistence type="predicted"/>
<organism evidence="3 4">
    <name type="scientific">Melaminivora suipulveris</name>
    <dbReference type="NCBI Taxonomy" id="2109913"/>
    <lineage>
        <taxon>Bacteria</taxon>
        <taxon>Pseudomonadati</taxon>
        <taxon>Pseudomonadota</taxon>
        <taxon>Betaproteobacteria</taxon>
        <taxon>Burkholderiales</taxon>
        <taxon>Comamonadaceae</taxon>
        <taxon>Melaminivora</taxon>
    </lineage>
</organism>
<evidence type="ECO:0000256" key="2">
    <source>
        <dbReference type="SAM" id="Phobius"/>
    </source>
</evidence>
<dbReference type="InterPro" id="IPR013362">
    <property type="entry name" value="Pilus_4_PilV"/>
</dbReference>
<gene>
    <name evidence="3" type="primary">pilV</name>
    <name evidence="3" type="ORF">C6568_03925</name>
</gene>
<keyword evidence="2" id="KW-0812">Transmembrane</keyword>
<dbReference type="NCBIfam" id="TIGR02523">
    <property type="entry name" value="type_IV_pilV"/>
    <property type="match status" value="1"/>
</dbReference>
<dbReference type="KEGG" id="mela:C6568_03925"/>
<evidence type="ECO:0000313" key="4">
    <source>
        <dbReference type="Proteomes" id="UP000237925"/>
    </source>
</evidence>
<dbReference type="AlphaFoldDB" id="A0A2R3Q9P0"/>
<feature type="transmembrane region" description="Helical" evidence="2">
    <location>
        <begin position="60"/>
        <end position="85"/>
    </location>
</feature>
<feature type="region of interest" description="Disordered" evidence="1">
    <location>
        <begin position="17"/>
        <end position="37"/>
    </location>
</feature>
<keyword evidence="4" id="KW-1185">Reference proteome</keyword>